<dbReference type="EMBL" id="RBNL01003288">
    <property type="protein sequence ID" value="RML54363.1"/>
    <property type="molecule type" value="Genomic_DNA"/>
</dbReference>
<dbReference type="AlphaFoldDB" id="A0A3M2WS70"/>
<evidence type="ECO:0000256" key="1">
    <source>
        <dbReference type="SAM" id="SignalP"/>
    </source>
</evidence>
<keyword evidence="1" id="KW-0732">Signal</keyword>
<feature type="non-terminal residue" evidence="2">
    <location>
        <position position="47"/>
    </location>
</feature>
<proteinExistence type="predicted"/>
<organism evidence="2 3">
    <name type="scientific">Pseudomonas syringae pv. maculicola</name>
    <dbReference type="NCBI Taxonomy" id="59511"/>
    <lineage>
        <taxon>Bacteria</taxon>
        <taxon>Pseudomonadati</taxon>
        <taxon>Pseudomonadota</taxon>
        <taxon>Gammaproteobacteria</taxon>
        <taxon>Pseudomonadales</taxon>
        <taxon>Pseudomonadaceae</taxon>
        <taxon>Pseudomonas</taxon>
    </lineage>
</organism>
<feature type="signal peptide" evidence="1">
    <location>
        <begin position="1"/>
        <end position="21"/>
    </location>
</feature>
<dbReference type="PROSITE" id="PS51257">
    <property type="entry name" value="PROKAR_LIPOPROTEIN"/>
    <property type="match status" value="1"/>
</dbReference>
<dbReference type="Proteomes" id="UP000282378">
    <property type="component" value="Unassembled WGS sequence"/>
</dbReference>
<name>A0A3M2WS70_PSEYM</name>
<accession>A0A3M2WS70</accession>
<sequence>MPVRISRLVTFGLAAALAALAGCGEEKPLAPELPRVYVQSVKSADFA</sequence>
<comment type="caution">
    <text evidence="2">The sequence shown here is derived from an EMBL/GenBank/DDBJ whole genome shotgun (WGS) entry which is preliminary data.</text>
</comment>
<evidence type="ECO:0000313" key="3">
    <source>
        <dbReference type="Proteomes" id="UP000282378"/>
    </source>
</evidence>
<protein>
    <recommendedName>
        <fullName evidence="4">Lipoprotein</fullName>
    </recommendedName>
</protein>
<evidence type="ECO:0000313" key="2">
    <source>
        <dbReference type="EMBL" id="RML54363.1"/>
    </source>
</evidence>
<gene>
    <name evidence="2" type="ORF">APX70_04030</name>
</gene>
<reference evidence="2 3" key="1">
    <citation type="submission" date="2018-08" db="EMBL/GenBank/DDBJ databases">
        <title>Recombination of ecologically and evolutionarily significant loci maintains genetic cohesion in the Pseudomonas syringae species complex.</title>
        <authorList>
            <person name="Dillon M."/>
            <person name="Thakur S."/>
            <person name="Almeida R.N.D."/>
            <person name="Weir B.S."/>
            <person name="Guttman D.S."/>
        </authorList>
    </citation>
    <scope>NUCLEOTIDE SEQUENCE [LARGE SCALE GENOMIC DNA]</scope>
    <source>
        <strain evidence="2 3">88_10</strain>
    </source>
</reference>
<evidence type="ECO:0008006" key="4">
    <source>
        <dbReference type="Google" id="ProtNLM"/>
    </source>
</evidence>
<feature type="chain" id="PRO_5018270696" description="Lipoprotein" evidence="1">
    <location>
        <begin position="22"/>
        <end position="47"/>
    </location>
</feature>